<dbReference type="Proteomes" id="UP000053660">
    <property type="component" value="Unassembled WGS sequence"/>
</dbReference>
<feature type="compositionally biased region" description="Acidic residues" evidence="3">
    <location>
        <begin position="325"/>
        <end position="340"/>
    </location>
</feature>
<accession>A0A0B1T1U6</accession>
<feature type="region of interest" description="Disordered" evidence="3">
    <location>
        <begin position="41"/>
        <end position="72"/>
    </location>
</feature>
<feature type="compositionally biased region" description="Basic and acidic residues" evidence="3">
    <location>
        <begin position="41"/>
        <end position="58"/>
    </location>
</feature>
<dbReference type="PANTHER" id="PTHR13142">
    <property type="entry name" value="INNER CENTROMERE PROTEIN"/>
    <property type="match status" value="1"/>
</dbReference>
<dbReference type="GO" id="GO:0030496">
    <property type="term" value="C:midbody"/>
    <property type="evidence" value="ECO:0007669"/>
    <property type="project" value="TreeGrafter"/>
</dbReference>
<feature type="compositionally biased region" description="Polar residues" evidence="3">
    <location>
        <begin position="119"/>
        <end position="131"/>
    </location>
</feature>
<dbReference type="GO" id="GO:0000776">
    <property type="term" value="C:kinetochore"/>
    <property type="evidence" value="ECO:0007669"/>
    <property type="project" value="TreeGrafter"/>
</dbReference>
<dbReference type="GO" id="GO:0005634">
    <property type="term" value="C:nucleus"/>
    <property type="evidence" value="ECO:0007669"/>
    <property type="project" value="TreeGrafter"/>
</dbReference>
<feature type="region of interest" description="Disordered" evidence="3">
    <location>
        <begin position="112"/>
        <end position="132"/>
    </location>
</feature>
<evidence type="ECO:0000313" key="5">
    <source>
        <dbReference type="Proteomes" id="UP000053660"/>
    </source>
</evidence>
<feature type="region of interest" description="Disordered" evidence="3">
    <location>
        <begin position="182"/>
        <end position="252"/>
    </location>
</feature>
<comment type="subcellular location">
    <subcellularLocation>
        <location evidence="1">Cytoplasm</location>
    </subcellularLocation>
</comment>
<name>A0A0B1T1U6_OESDE</name>
<evidence type="ECO:0000256" key="3">
    <source>
        <dbReference type="SAM" id="MobiDB-lite"/>
    </source>
</evidence>
<reference evidence="4 5" key="1">
    <citation type="submission" date="2014-03" db="EMBL/GenBank/DDBJ databases">
        <title>Draft genome of the hookworm Oesophagostomum dentatum.</title>
        <authorList>
            <person name="Mitreva M."/>
        </authorList>
    </citation>
    <scope>NUCLEOTIDE SEQUENCE [LARGE SCALE GENOMIC DNA]</scope>
    <source>
        <strain evidence="4 5">OD-Hann</strain>
    </source>
</reference>
<proteinExistence type="predicted"/>
<feature type="compositionally biased region" description="Polar residues" evidence="3">
    <location>
        <begin position="296"/>
        <end position="310"/>
    </location>
</feature>
<dbReference type="EMBL" id="KN553814">
    <property type="protein sequence ID" value="KHJ89752.1"/>
    <property type="molecule type" value="Genomic_DNA"/>
</dbReference>
<dbReference type="PANTHER" id="PTHR13142:SF1">
    <property type="entry name" value="INNER CENTROMERE PROTEIN"/>
    <property type="match status" value="1"/>
</dbReference>
<feature type="compositionally biased region" description="Basic and acidic residues" evidence="3">
    <location>
        <begin position="186"/>
        <end position="252"/>
    </location>
</feature>
<sequence>MCFLGWTVTVTEELFYDIVNDYEVKRRKREQELEEQLKVEALRRKEELEERRREELRLQKTPGRSNAVSRNCSPARVPKMVAISQPRSASKVLFPSTPGRVPAKVARVQGDKGECSREPTMNTLSPAQARSNMREKREQLKKHVMEHGEKLRREEQERLRLKHVHEEHYCVQEIKTELDEMPSLGEELRRAEEEETNRLRKEEEDRRRLSDEERTKKKEQEARTLELLEAARKEEERRAEEERQRIREEQKIREQAEAEARERQRAEEEEAKLRLNVSCSAELLNRHLANVSLNTSTAHNRTSPNHSSYEMTPDKTYKPATENDYNIEDLSSGDETDSEPDLTLIFGKKKKYPRRGSSGIWESPISHPRQGVGAYQNRLNKRY</sequence>
<gene>
    <name evidence="4" type="ORF">OESDEN_10415</name>
</gene>
<dbReference type="GO" id="GO:1990385">
    <property type="term" value="C:meiotic spindle midzone"/>
    <property type="evidence" value="ECO:0007669"/>
    <property type="project" value="TreeGrafter"/>
</dbReference>
<dbReference type="GO" id="GO:0051257">
    <property type="term" value="P:meiotic spindle midzone assembly"/>
    <property type="evidence" value="ECO:0007669"/>
    <property type="project" value="TreeGrafter"/>
</dbReference>
<dbReference type="GO" id="GO:0032133">
    <property type="term" value="C:chromosome passenger complex"/>
    <property type="evidence" value="ECO:0007669"/>
    <property type="project" value="TreeGrafter"/>
</dbReference>
<protein>
    <recommendedName>
        <fullName evidence="6">Inner centromere protein ARK-binding domain-containing protein</fullName>
    </recommendedName>
</protein>
<evidence type="ECO:0000256" key="2">
    <source>
        <dbReference type="ARBA" id="ARBA00022490"/>
    </source>
</evidence>
<evidence type="ECO:0008006" key="6">
    <source>
        <dbReference type="Google" id="ProtNLM"/>
    </source>
</evidence>
<dbReference type="GO" id="GO:0005737">
    <property type="term" value="C:cytoplasm"/>
    <property type="evidence" value="ECO:0007669"/>
    <property type="project" value="UniProtKB-SubCell"/>
</dbReference>
<dbReference type="AlphaFoldDB" id="A0A0B1T1U6"/>
<keyword evidence="5" id="KW-1185">Reference proteome</keyword>
<dbReference type="GO" id="GO:0051310">
    <property type="term" value="P:metaphase chromosome alignment"/>
    <property type="evidence" value="ECO:0007669"/>
    <property type="project" value="TreeGrafter"/>
</dbReference>
<feature type="compositionally biased region" description="Polar residues" evidence="3">
    <location>
        <begin position="62"/>
        <end position="72"/>
    </location>
</feature>
<evidence type="ECO:0000256" key="1">
    <source>
        <dbReference type="ARBA" id="ARBA00004496"/>
    </source>
</evidence>
<organism evidence="4 5">
    <name type="scientific">Oesophagostomum dentatum</name>
    <name type="common">Nodular worm</name>
    <dbReference type="NCBI Taxonomy" id="61180"/>
    <lineage>
        <taxon>Eukaryota</taxon>
        <taxon>Metazoa</taxon>
        <taxon>Ecdysozoa</taxon>
        <taxon>Nematoda</taxon>
        <taxon>Chromadorea</taxon>
        <taxon>Rhabditida</taxon>
        <taxon>Rhabditina</taxon>
        <taxon>Rhabditomorpha</taxon>
        <taxon>Strongyloidea</taxon>
        <taxon>Strongylidae</taxon>
        <taxon>Oesophagostomum</taxon>
    </lineage>
</organism>
<feature type="region of interest" description="Disordered" evidence="3">
    <location>
        <begin position="296"/>
        <end position="383"/>
    </location>
</feature>
<dbReference type="OrthoDB" id="6123at2759"/>
<dbReference type="GO" id="GO:0000281">
    <property type="term" value="P:mitotic cytokinesis"/>
    <property type="evidence" value="ECO:0007669"/>
    <property type="project" value="TreeGrafter"/>
</dbReference>
<evidence type="ECO:0000313" key="4">
    <source>
        <dbReference type="EMBL" id="KHJ89752.1"/>
    </source>
</evidence>
<keyword evidence="2" id="KW-0963">Cytoplasm</keyword>